<sequence length="468" mass="50730">MEEQNQEKETVTQHVTVTDAAAPDTGKGDKGKKGGGKDKKPARELTPKQMQQRKKLLVYPLMGLLFLGSMWLIFAPSDKKDEGGETVGAFNADIPLPENDGIIGDKRKAYEQAQVEKKQADKVRSLQDFTFAADNGTDEVEMELPDSEPEREPFRDYSGSSRGKGVNSSAVAYRDINRQLGTFYETPKVDAEKEELKRQVEELTARLDAQQGQAGGIDEQVALMEKSYELAAKYMGQNGQAGQSGAIVQVPVTGQSTGQGTGKPAVAVQAARQQTVSGLQQPMSDAEFMRAYSQPRNYGFNTAVGSGYAMGKNTIRACIHQDQTIMDGQTVKLRLLEPLQAGGLIIPRNTVVSGTGKVQGERLDIVVSSIHYRGNILPVELAVYDNEGMKGLSIETSLEREAAKEAMANIGSGLGTSISFAQSAGQQVAMDITRGLMQGGSQYLAKKFRTVKVHLKAGNPLMLYAKQQ</sequence>
<dbReference type="EMBL" id="ADLF01000018">
    <property type="protein sequence ID" value="EKU88700.1"/>
    <property type="molecule type" value="Genomic_DNA"/>
</dbReference>
<keyword evidence="3" id="KW-0472">Membrane</keyword>
<organism evidence="5 6">
    <name type="scientific">Bacteroides oleiciplenus YIT 12058</name>
    <dbReference type="NCBI Taxonomy" id="742727"/>
    <lineage>
        <taxon>Bacteria</taxon>
        <taxon>Pseudomonadati</taxon>
        <taxon>Bacteroidota</taxon>
        <taxon>Bacteroidia</taxon>
        <taxon>Bacteroidales</taxon>
        <taxon>Bacteroidaceae</taxon>
        <taxon>Bacteroides</taxon>
    </lineage>
</organism>
<feature type="transmembrane region" description="Helical" evidence="3">
    <location>
        <begin position="56"/>
        <end position="74"/>
    </location>
</feature>
<gene>
    <name evidence="5" type="ORF">HMPREF9447_04018</name>
</gene>
<dbReference type="eggNOG" id="ENOG502Z7X2">
    <property type="taxonomic scope" value="Bacteria"/>
</dbReference>
<dbReference type="RefSeq" id="WP_009131538.1">
    <property type="nucleotide sequence ID" value="NZ_JH992944.1"/>
</dbReference>
<feature type="region of interest" description="Disordered" evidence="2">
    <location>
        <begin position="140"/>
        <end position="166"/>
    </location>
</feature>
<evidence type="ECO:0000256" key="2">
    <source>
        <dbReference type="SAM" id="MobiDB-lite"/>
    </source>
</evidence>
<keyword evidence="1" id="KW-0175">Coiled coil</keyword>
<comment type="caution">
    <text evidence="5">The sequence shown here is derived from an EMBL/GenBank/DDBJ whole genome shotgun (WGS) entry which is preliminary data.</text>
</comment>
<feature type="region of interest" description="Disordered" evidence="2">
    <location>
        <begin position="1"/>
        <end position="51"/>
    </location>
</feature>
<feature type="coiled-coil region" evidence="1">
    <location>
        <begin position="186"/>
        <end position="213"/>
    </location>
</feature>
<dbReference type="Pfam" id="PF12508">
    <property type="entry name" value="Transposon_TraM"/>
    <property type="match status" value="1"/>
</dbReference>
<dbReference type="PATRIC" id="fig|742727.4.peg.4097"/>
<name>K9EHR1_9BACE</name>
<dbReference type="InterPro" id="IPR055407">
    <property type="entry name" value="TraM_C"/>
</dbReference>
<evidence type="ECO:0000313" key="6">
    <source>
        <dbReference type="Proteomes" id="UP000009872"/>
    </source>
</evidence>
<dbReference type="AlphaFoldDB" id="K9EHR1"/>
<evidence type="ECO:0000256" key="1">
    <source>
        <dbReference type="SAM" id="Coils"/>
    </source>
</evidence>
<accession>K9EHR1</accession>
<protein>
    <submittedName>
        <fullName evidence="5">Conjugative transposon TraM protein</fullName>
    </submittedName>
</protein>
<reference evidence="5 6" key="1">
    <citation type="submission" date="2012-09" db="EMBL/GenBank/DDBJ databases">
        <title>The Genome Sequence of Bacteroides oleiciplenus YIT 12058.</title>
        <authorList>
            <consortium name="The Broad Institute Genome Sequencing Platform"/>
            <person name="Earl A."/>
            <person name="Ward D."/>
            <person name="Feldgarden M."/>
            <person name="Gevers D."/>
            <person name="Morotomi M."/>
            <person name="Walker B."/>
            <person name="Young S.K."/>
            <person name="Zeng Q."/>
            <person name="Gargeya S."/>
            <person name="Fitzgerald M."/>
            <person name="Haas B."/>
            <person name="Abouelleil A."/>
            <person name="Alvarado L."/>
            <person name="Arachchi H.M."/>
            <person name="Berlin A.M."/>
            <person name="Chapman S.B."/>
            <person name="Goldberg J."/>
            <person name="Griggs A."/>
            <person name="Gujja S."/>
            <person name="Hansen M."/>
            <person name="Howarth C."/>
            <person name="Imamovic A."/>
            <person name="Larimer J."/>
            <person name="McCowen C."/>
            <person name="Montmayeur A."/>
            <person name="Murphy C."/>
            <person name="Neiman D."/>
            <person name="Pearson M."/>
            <person name="Priest M."/>
            <person name="Roberts A."/>
            <person name="Saif S."/>
            <person name="Shea T."/>
            <person name="Sisk P."/>
            <person name="Sykes S."/>
            <person name="Wortman J."/>
            <person name="Nusbaum C."/>
            <person name="Birren B."/>
        </authorList>
    </citation>
    <scope>NUCLEOTIDE SEQUENCE [LARGE SCALE GENOMIC DNA]</scope>
    <source>
        <strain evidence="5 6">YIT 12058</strain>
    </source>
</reference>
<dbReference type="NCBIfam" id="TIGR03779">
    <property type="entry name" value="Bac_Flav_CT_M"/>
    <property type="match status" value="1"/>
</dbReference>
<dbReference type="HOGENOM" id="CLU_037847_1_0_10"/>
<evidence type="ECO:0000313" key="5">
    <source>
        <dbReference type="EMBL" id="EKU88700.1"/>
    </source>
</evidence>
<keyword evidence="3" id="KW-1133">Transmembrane helix</keyword>
<evidence type="ECO:0000256" key="3">
    <source>
        <dbReference type="SAM" id="Phobius"/>
    </source>
</evidence>
<keyword evidence="3" id="KW-0812">Transmembrane</keyword>
<dbReference type="STRING" id="742727.HMPREF9447_04018"/>
<feature type="domain" description="Conjugative transposon TraM C-terminal" evidence="4">
    <location>
        <begin position="315"/>
        <end position="463"/>
    </location>
</feature>
<proteinExistence type="predicted"/>
<feature type="compositionally biased region" description="Basic and acidic residues" evidence="2">
    <location>
        <begin position="1"/>
        <end position="11"/>
    </location>
</feature>
<dbReference type="Proteomes" id="UP000009872">
    <property type="component" value="Unassembled WGS sequence"/>
</dbReference>
<feature type="compositionally biased region" description="Basic and acidic residues" evidence="2">
    <location>
        <begin position="26"/>
        <end position="46"/>
    </location>
</feature>
<evidence type="ECO:0000259" key="4">
    <source>
        <dbReference type="Pfam" id="PF12508"/>
    </source>
</evidence>
<dbReference type="InterPro" id="IPR022187">
    <property type="entry name" value="Conjug_transposon_TraM"/>
</dbReference>
<keyword evidence="6" id="KW-1185">Reference proteome</keyword>